<sequence>MDNLEAVAWQPQPGRATGCRSFFEQGTYPRRAAR</sequence>
<gene>
    <name evidence="2" type="ORF">KPNJ2_01303</name>
</gene>
<proteinExistence type="predicted"/>
<dbReference type="AlphaFoldDB" id="W8UR22"/>
<dbReference type="HOGENOM" id="CLU_3374214_0_0_6"/>
<dbReference type="KEGG" id="kps:KPNJ2_01303"/>
<name>W8UR22_KLEPN</name>
<dbReference type="EMBL" id="CP006918">
    <property type="protein sequence ID" value="AHM78083.1"/>
    <property type="molecule type" value="Genomic_DNA"/>
</dbReference>
<evidence type="ECO:0000313" key="2">
    <source>
        <dbReference type="EMBL" id="AHM78083.1"/>
    </source>
</evidence>
<feature type="region of interest" description="Disordered" evidence="1">
    <location>
        <begin position="15"/>
        <end position="34"/>
    </location>
</feature>
<protein>
    <submittedName>
        <fullName evidence="2">Uncharacterized protein</fullName>
    </submittedName>
</protein>
<dbReference type="Proteomes" id="UP000019586">
    <property type="component" value="Chromosome"/>
</dbReference>
<evidence type="ECO:0000313" key="3">
    <source>
        <dbReference type="Proteomes" id="UP000019586"/>
    </source>
</evidence>
<evidence type="ECO:0000256" key="1">
    <source>
        <dbReference type="SAM" id="MobiDB-lite"/>
    </source>
</evidence>
<reference evidence="2 3" key="1">
    <citation type="journal article" date="2014" name="Proc. Natl. Acad. Sci. U.S.A.">
        <title>Molecular dissection of the evolution of carbapenem-resistant multilocus sequence type 258 Klebsiella pneumoniae.</title>
        <authorList>
            <person name="Deleo F.R."/>
            <person name="Chen L."/>
            <person name="Porcella S.F."/>
            <person name="Martens C.A."/>
            <person name="Kobayashi S.D."/>
            <person name="Porter A.R."/>
            <person name="Chavda K.D."/>
            <person name="Jacobs M.R."/>
            <person name="Mathema B."/>
            <person name="Olsen R.J."/>
            <person name="Bonomo R.A."/>
            <person name="Musser J.M."/>
            <person name="Kreiswirth B.N."/>
        </authorList>
    </citation>
    <scope>NUCLEOTIDE SEQUENCE [LARGE SCALE GENOMIC DNA]</scope>
    <source>
        <strain evidence="2">30684/NJST258_2</strain>
    </source>
</reference>
<organism evidence="2 3">
    <name type="scientific">Klebsiella pneumoniae 30684/NJST258_2</name>
    <dbReference type="NCBI Taxonomy" id="1420013"/>
    <lineage>
        <taxon>Bacteria</taxon>
        <taxon>Pseudomonadati</taxon>
        <taxon>Pseudomonadota</taxon>
        <taxon>Gammaproteobacteria</taxon>
        <taxon>Enterobacterales</taxon>
        <taxon>Enterobacteriaceae</taxon>
        <taxon>Klebsiella/Raoultella group</taxon>
        <taxon>Klebsiella</taxon>
        <taxon>Klebsiella pneumoniae complex</taxon>
    </lineage>
</organism>
<accession>W8UR22</accession>